<evidence type="ECO:0000313" key="4">
    <source>
        <dbReference type="Proteomes" id="UP001282336"/>
    </source>
</evidence>
<name>A0AAJ2VTM5_9ENTR</name>
<dbReference type="EMBL" id="JAWXRD010000036">
    <property type="protein sequence ID" value="MDX6041618.1"/>
    <property type="molecule type" value="Genomic_DNA"/>
</dbReference>
<sequence>MQLNFTLQVNNDSWYPTVEIKDLKTLSGDKANINKKLVLQFTAPGKMTSGDITVSSDPWYAFDSQVESSEISNGIFDIKVTLVPTDGQPIGSAITNIHMGLNKSSDTAPDWSTFSNTFSAAADEEPNVTGSLVVKCAQLPAGLEQSSAELILTRGEKSEYLTLKPGQSTVSLPAGSYSVVASDLKTEDGTLRAPVNVDLNEVVINKGAQTPLNVTFGAVQHSSTLDVVISLDDIPGLQNEALQLSYLENGVETQRLSLRTGETLRLEQRPATGRFALQARALKLNNVAYTFDELSGQLNGQYHEVKLTRAQVHQTNESLTGAAKLTLHVSAEKALSTTFDLHLSNGAATPRRYQFDNIPAMQATSPQTVALIPDTYTIETGSFVNNGTVYYVDVSPNPLVVKANTPVQLNVNIVEGANLRVKGFPDYLTFGGCADMSPSNVDDLAEARVTSVFKYSGDDGMGDAGGYLDPAKEPTSKIIEMARNVSAKTDDTVIPFMVSYTCNLSLGDVPNIIKDPVRHQYSFANFIQSLKMAQATKDATHPVPAGYIVNPDYLGECQKYGYAPTYPIPVRKPLSDAMAHHGVNVAIPAGITDTLKGYIKAVNWLVRVVAPDVVLGWQINLWSVGGSQWVYNDFSYDDVFDATDGQHKKMTITPELAGKLSADYALLVGVFEDTEYQQANGQTAIAKGADFMAADRYEADDFTGRAFNNGYCYSPNEWDRTFDFCASLSRHLRKPVMPWQIPASRLATQAEQVGEMEAQFWGTGGSYLMGHPEIGDSVEAINEKLLNLNFLDVHAAMMGHTARELFNRHAFDFSQPKYQDFPARGIFHVQVGGGATTGVVSAVNNNSSSWMRPRLKAYRQHPVAFENNRAIDKAKK</sequence>
<organism evidence="1 4">
    <name type="scientific">Scandinavium lactucae</name>
    <dbReference type="NCBI Taxonomy" id="3095028"/>
    <lineage>
        <taxon>Bacteria</taxon>
        <taxon>Pseudomonadati</taxon>
        <taxon>Pseudomonadota</taxon>
        <taxon>Gammaproteobacteria</taxon>
        <taxon>Enterobacterales</taxon>
        <taxon>Enterobacteriaceae</taxon>
        <taxon>Scandinavium</taxon>
    </lineage>
</organism>
<evidence type="ECO:0000313" key="2">
    <source>
        <dbReference type="EMBL" id="MDX6041618.1"/>
    </source>
</evidence>
<dbReference type="RefSeq" id="WP_319627676.1">
    <property type="nucleotide sequence ID" value="NZ_JAWXRB010000039.1"/>
</dbReference>
<protein>
    <recommendedName>
        <fullName evidence="5">Hydroxymethyltransferase</fullName>
    </recommendedName>
</protein>
<evidence type="ECO:0000313" key="3">
    <source>
        <dbReference type="Proteomes" id="UP001275664"/>
    </source>
</evidence>
<keyword evidence="3" id="KW-1185">Reference proteome</keyword>
<reference evidence="1 3" key="1">
    <citation type="submission" date="2023-11" db="EMBL/GenBank/DDBJ databases">
        <title>Scandinavium wanjuensis sp. nov., isolated from lettuce South Korea.</title>
        <authorList>
            <person name="Park J."/>
            <person name="Park S."/>
            <person name="Oh K.K."/>
            <person name="Cho G.S."/>
            <person name="Franz C.M.A.P."/>
        </authorList>
    </citation>
    <scope>NUCLEOTIDE SEQUENCE</scope>
    <source>
        <strain evidence="1">V105_12</strain>
        <strain evidence="2 3">V105_6</strain>
    </source>
</reference>
<evidence type="ECO:0008006" key="5">
    <source>
        <dbReference type="Google" id="ProtNLM"/>
    </source>
</evidence>
<proteinExistence type="predicted"/>
<dbReference type="AlphaFoldDB" id="A0AAJ2VTM5"/>
<comment type="caution">
    <text evidence="1">The sequence shown here is derived from an EMBL/GenBank/DDBJ whole genome shotgun (WGS) entry which is preliminary data.</text>
</comment>
<evidence type="ECO:0000313" key="1">
    <source>
        <dbReference type="EMBL" id="MDX6031092.1"/>
    </source>
</evidence>
<gene>
    <name evidence="2" type="ORF">SIK69_15640</name>
    <name evidence="1" type="ORF">SIL20_06150</name>
</gene>
<dbReference type="EMBL" id="JAWXRC010000021">
    <property type="protein sequence ID" value="MDX6031092.1"/>
    <property type="molecule type" value="Genomic_DNA"/>
</dbReference>
<accession>A0AAJ2VTM5</accession>
<dbReference type="Proteomes" id="UP001275664">
    <property type="component" value="Unassembled WGS sequence"/>
</dbReference>
<dbReference type="Proteomes" id="UP001282336">
    <property type="component" value="Unassembled WGS sequence"/>
</dbReference>